<dbReference type="PROSITE" id="PS51257">
    <property type="entry name" value="PROKAR_LIPOPROTEIN"/>
    <property type="match status" value="1"/>
</dbReference>
<dbReference type="Gene3D" id="3.40.390.10">
    <property type="entry name" value="Collagenase (Catalytic Domain)"/>
    <property type="match status" value="1"/>
</dbReference>
<evidence type="ECO:0000256" key="1">
    <source>
        <dbReference type="ARBA" id="ARBA00022670"/>
    </source>
</evidence>
<comment type="caution">
    <text evidence="8">The sequence shown here is derived from an EMBL/GenBank/DDBJ whole genome shotgun (WGS) entry which is preliminary data.</text>
</comment>
<evidence type="ECO:0000256" key="6">
    <source>
        <dbReference type="SAM" id="SignalP"/>
    </source>
</evidence>
<evidence type="ECO:0000256" key="5">
    <source>
        <dbReference type="SAM" id="MobiDB-lite"/>
    </source>
</evidence>
<dbReference type="AlphaFoldDB" id="A0A372GA93"/>
<gene>
    <name evidence="8" type="ORF">D0T12_27860</name>
</gene>
<dbReference type="RefSeq" id="WP_117403113.1">
    <property type="nucleotide sequence ID" value="NZ_QVNQ01000010.1"/>
</dbReference>
<keyword evidence="1" id="KW-0645">Protease</keyword>
<dbReference type="Proteomes" id="UP000262882">
    <property type="component" value="Unassembled WGS sequence"/>
</dbReference>
<evidence type="ECO:0000256" key="2">
    <source>
        <dbReference type="ARBA" id="ARBA00022723"/>
    </source>
</evidence>
<dbReference type="GO" id="GO:0006508">
    <property type="term" value="P:proteolysis"/>
    <property type="evidence" value="ECO:0007669"/>
    <property type="project" value="UniProtKB-KW"/>
</dbReference>
<keyword evidence="6" id="KW-0732">Signal</keyword>
<dbReference type="GO" id="GO:0031012">
    <property type="term" value="C:extracellular matrix"/>
    <property type="evidence" value="ECO:0007669"/>
    <property type="project" value="InterPro"/>
</dbReference>
<keyword evidence="4" id="KW-0862">Zinc</keyword>
<dbReference type="InterPro" id="IPR024079">
    <property type="entry name" value="MetalloPept_cat_dom_sf"/>
</dbReference>
<feature type="signal peptide" evidence="6">
    <location>
        <begin position="1"/>
        <end position="34"/>
    </location>
</feature>
<evidence type="ECO:0000313" key="8">
    <source>
        <dbReference type="EMBL" id="RFS82069.1"/>
    </source>
</evidence>
<dbReference type="GO" id="GO:0008270">
    <property type="term" value="F:zinc ion binding"/>
    <property type="evidence" value="ECO:0007669"/>
    <property type="project" value="InterPro"/>
</dbReference>
<dbReference type="GO" id="GO:0004222">
    <property type="term" value="F:metalloendopeptidase activity"/>
    <property type="evidence" value="ECO:0007669"/>
    <property type="project" value="InterPro"/>
</dbReference>
<evidence type="ECO:0000313" key="9">
    <source>
        <dbReference type="Proteomes" id="UP000262882"/>
    </source>
</evidence>
<reference evidence="8 9" key="1">
    <citation type="submission" date="2018-08" db="EMBL/GenBank/DDBJ databases">
        <title>Actinomadura spongicola sp. nov., isolated from marine sponge Leucetta chagosensis.</title>
        <authorList>
            <person name="Li L."/>
            <person name="Lin H.W."/>
        </authorList>
    </citation>
    <scope>NUCLEOTIDE SEQUENCE [LARGE SCALE GENOMIC DNA]</scope>
    <source>
        <strain evidence="8 9">LHW52907</strain>
    </source>
</reference>
<evidence type="ECO:0000256" key="3">
    <source>
        <dbReference type="ARBA" id="ARBA00022801"/>
    </source>
</evidence>
<organism evidence="8 9">
    <name type="scientific">Actinomadura spongiicola</name>
    <dbReference type="NCBI Taxonomy" id="2303421"/>
    <lineage>
        <taxon>Bacteria</taxon>
        <taxon>Bacillati</taxon>
        <taxon>Actinomycetota</taxon>
        <taxon>Actinomycetes</taxon>
        <taxon>Streptosporangiales</taxon>
        <taxon>Thermomonosporaceae</taxon>
        <taxon>Actinomadura</taxon>
    </lineage>
</organism>
<keyword evidence="9" id="KW-1185">Reference proteome</keyword>
<keyword evidence="2" id="KW-0479">Metal-binding</keyword>
<accession>A0A372GA93</accession>
<dbReference type="SUPFAM" id="SSF55486">
    <property type="entry name" value="Metalloproteases ('zincins'), catalytic domain"/>
    <property type="match status" value="1"/>
</dbReference>
<feature type="domain" description="Peptidase M10 metallopeptidase" evidence="7">
    <location>
        <begin position="253"/>
        <end position="333"/>
    </location>
</feature>
<evidence type="ECO:0000259" key="7">
    <source>
        <dbReference type="Pfam" id="PF00413"/>
    </source>
</evidence>
<keyword evidence="3" id="KW-0378">Hydrolase</keyword>
<dbReference type="InterPro" id="IPR001818">
    <property type="entry name" value="Pept_M10_metallopeptidase"/>
</dbReference>
<dbReference type="EMBL" id="QVNQ01000010">
    <property type="protein sequence ID" value="RFS82069.1"/>
    <property type="molecule type" value="Genomic_DNA"/>
</dbReference>
<name>A0A372GA93_9ACTN</name>
<dbReference type="OrthoDB" id="5188902at2"/>
<sequence>MHGISRAARVGAVPAVMTAAFACALTATGGIATAADTGPRRPPTWCKPGGTLSIRAMPQKIRIAQCDLRGRTVRGADGLTAVVPTDGSSLVAHALRTGGSAALSVRVNRVAGEIILSSRGAHVPQGRPRAAQAPLNPCQDGTYSLEPSKWATGSAVPWRYHPGTTGLPSSVIAEGVANMVNGATDCTSRRRFTPPPNVGGRYVGQSATGPNVTDTATCAQRDRVNTFGWRSMTGANGNILAATCIWYSGSRTLESDMALQQHGKRWWTGGTCRPGSFSVEAVATHEAGHVFGLAHVAGSRHSDLTMAPSVAACDNGPATLGRGDHAGLIALYGGR</sequence>
<proteinExistence type="predicted"/>
<dbReference type="Pfam" id="PF00413">
    <property type="entry name" value="Peptidase_M10"/>
    <property type="match status" value="1"/>
</dbReference>
<feature type="chain" id="PRO_5016646024" description="Peptidase M10 metallopeptidase domain-containing protein" evidence="6">
    <location>
        <begin position="35"/>
        <end position="335"/>
    </location>
</feature>
<protein>
    <recommendedName>
        <fullName evidence="7">Peptidase M10 metallopeptidase domain-containing protein</fullName>
    </recommendedName>
</protein>
<evidence type="ECO:0000256" key="4">
    <source>
        <dbReference type="ARBA" id="ARBA00022833"/>
    </source>
</evidence>
<feature type="region of interest" description="Disordered" evidence="5">
    <location>
        <begin position="187"/>
        <end position="207"/>
    </location>
</feature>